<proteinExistence type="inferred from homology"/>
<dbReference type="GO" id="GO:0000324">
    <property type="term" value="C:fungal-type vacuole"/>
    <property type="evidence" value="ECO:0007669"/>
    <property type="project" value="TreeGrafter"/>
</dbReference>
<evidence type="ECO:0000313" key="9">
    <source>
        <dbReference type="EMBL" id="PRT56290.1"/>
    </source>
</evidence>
<keyword evidence="10" id="KW-1185">Reference proteome</keyword>
<organism evidence="9 10">
    <name type="scientific">Wickerhamiella sorbophila</name>
    <dbReference type="NCBI Taxonomy" id="45607"/>
    <lineage>
        <taxon>Eukaryota</taxon>
        <taxon>Fungi</taxon>
        <taxon>Dikarya</taxon>
        <taxon>Ascomycota</taxon>
        <taxon>Saccharomycotina</taxon>
        <taxon>Dipodascomycetes</taxon>
        <taxon>Dipodascales</taxon>
        <taxon>Trichomonascaceae</taxon>
        <taxon>Wickerhamiella</taxon>
    </lineage>
</organism>
<reference evidence="9 10" key="1">
    <citation type="submission" date="2017-04" db="EMBL/GenBank/DDBJ databases">
        <title>Genome sequencing of [Candida] sorbophila.</title>
        <authorList>
            <person name="Ahn J.O."/>
        </authorList>
    </citation>
    <scope>NUCLEOTIDE SEQUENCE [LARGE SCALE GENOMIC DNA]</scope>
    <source>
        <strain evidence="9 10">DS02</strain>
    </source>
</reference>
<dbReference type="PANTHER" id="PTHR11802">
    <property type="entry name" value="SERINE PROTEASE FAMILY S10 SERINE CARBOXYPEPTIDASE"/>
    <property type="match status" value="1"/>
</dbReference>
<evidence type="ECO:0000256" key="7">
    <source>
        <dbReference type="RuleBase" id="RU361156"/>
    </source>
</evidence>
<dbReference type="PRINTS" id="PR00724">
    <property type="entry name" value="CRBOXYPTASEC"/>
</dbReference>
<keyword evidence="3 7" id="KW-0645">Protease</keyword>
<evidence type="ECO:0000313" key="10">
    <source>
        <dbReference type="Proteomes" id="UP000238350"/>
    </source>
</evidence>
<dbReference type="Gene3D" id="3.40.50.1820">
    <property type="entry name" value="alpha/beta hydrolase"/>
    <property type="match status" value="1"/>
</dbReference>
<evidence type="ECO:0000256" key="1">
    <source>
        <dbReference type="ARBA" id="ARBA00009431"/>
    </source>
</evidence>
<evidence type="ECO:0000256" key="2">
    <source>
        <dbReference type="ARBA" id="ARBA00022645"/>
    </source>
</evidence>
<dbReference type="Proteomes" id="UP000238350">
    <property type="component" value="Unassembled WGS sequence"/>
</dbReference>
<keyword evidence="2 7" id="KW-0121">Carboxypeptidase</keyword>
<dbReference type="AlphaFoldDB" id="A0A2T0FMT7"/>
<dbReference type="SUPFAM" id="SSF53474">
    <property type="entry name" value="alpha/beta-Hydrolases"/>
    <property type="match status" value="1"/>
</dbReference>
<dbReference type="PROSITE" id="PS00131">
    <property type="entry name" value="CARBOXYPEPT_SER_SER"/>
    <property type="match status" value="1"/>
</dbReference>
<evidence type="ECO:0000256" key="3">
    <source>
        <dbReference type="ARBA" id="ARBA00022670"/>
    </source>
</evidence>
<dbReference type="OrthoDB" id="443318at2759"/>
<comment type="similarity">
    <text evidence="1 7">Belongs to the peptidase S10 family.</text>
</comment>
<evidence type="ECO:0000256" key="6">
    <source>
        <dbReference type="ARBA" id="ARBA00023180"/>
    </source>
</evidence>
<keyword evidence="6" id="KW-0325">Glycoprotein</keyword>
<sequence length="511" mass="57084">MQWLYFAIFAIFAPVQALAPRFVASVTENELPLYKLDVNEPRTINVDKVKQYSGYLTVRPESSSFFGGKKDDRLFFWLFESRNDPRTDPIVLWLNGGPGCSSMQAILFENGPSTLSDNNVVTPNPYSWNNNATIIYLDQPLNVGYSVGTDKVRTTQQAAEDVYSFLTLLFKQFPEYADLPFHIAGESYAGRYIPVIAERIMDARNRAITVESILMGNGLVDVVAEYASYYPMLCGQGGYKEVLDPQVCSKMQKDLPQCISDLQSCVDYGTRSSCYKSSGSCSSQNQFGKLNPYDIRLPCPQTRTNMCYKGLDNVQDFFDSSAVKTGLGVDQDVTYQVCSTNFNGGFDRWDRYEPTKHNVTTILGQGVRVLVYHGDKDIIVNWLSGQAWTRDLSWSGHQQFVDAIKSPKNWTVANKPAGQVSQVGALTFLRVYDAGHMVPHDQPAAALDMFNRWIHQKGSFEDAAPPSDDGQSGGDWGWHDDSWGGGPATVTVTATRPRYSRPVTTVTIRPY</sequence>
<dbReference type="GO" id="GO:0006508">
    <property type="term" value="P:proteolysis"/>
    <property type="evidence" value="ECO:0007669"/>
    <property type="project" value="UniProtKB-KW"/>
</dbReference>
<dbReference type="GeneID" id="36517658"/>
<keyword evidence="5 7" id="KW-0378">Hydrolase</keyword>
<dbReference type="RefSeq" id="XP_024666235.1">
    <property type="nucleotide sequence ID" value="XM_024810467.1"/>
</dbReference>
<feature type="region of interest" description="Disordered" evidence="8">
    <location>
        <begin position="460"/>
        <end position="480"/>
    </location>
</feature>
<evidence type="ECO:0000256" key="4">
    <source>
        <dbReference type="ARBA" id="ARBA00022729"/>
    </source>
</evidence>
<dbReference type="Gene3D" id="1.10.287.410">
    <property type="match status" value="1"/>
</dbReference>
<evidence type="ECO:0000256" key="8">
    <source>
        <dbReference type="SAM" id="MobiDB-lite"/>
    </source>
</evidence>
<dbReference type="EMBL" id="NDIQ01000022">
    <property type="protein sequence ID" value="PRT56290.1"/>
    <property type="molecule type" value="Genomic_DNA"/>
</dbReference>
<comment type="caution">
    <text evidence="9">The sequence shown here is derived from an EMBL/GenBank/DDBJ whole genome shotgun (WGS) entry which is preliminary data.</text>
</comment>
<dbReference type="InterPro" id="IPR001563">
    <property type="entry name" value="Peptidase_S10"/>
</dbReference>
<dbReference type="PROSITE" id="PS00560">
    <property type="entry name" value="CARBOXYPEPT_SER_HIS"/>
    <property type="match status" value="1"/>
</dbReference>
<dbReference type="Pfam" id="PF00450">
    <property type="entry name" value="Peptidase_S10"/>
    <property type="match status" value="1"/>
</dbReference>
<protein>
    <recommendedName>
        <fullName evidence="7">Carboxypeptidase</fullName>
        <ecNumber evidence="7">3.4.16.-</ecNumber>
    </recommendedName>
</protein>
<dbReference type="GO" id="GO:0004185">
    <property type="term" value="F:serine-type carboxypeptidase activity"/>
    <property type="evidence" value="ECO:0007669"/>
    <property type="project" value="UniProtKB-UniRule"/>
</dbReference>
<dbReference type="InterPro" id="IPR033124">
    <property type="entry name" value="Ser_caboxypep_his_AS"/>
</dbReference>
<feature type="signal peptide" evidence="7">
    <location>
        <begin position="1"/>
        <end position="17"/>
    </location>
</feature>
<dbReference type="EC" id="3.4.16.-" evidence="7"/>
<accession>A0A2T0FMT7</accession>
<feature type="chain" id="PRO_5015370765" description="Carboxypeptidase" evidence="7">
    <location>
        <begin position="18"/>
        <end position="511"/>
    </location>
</feature>
<dbReference type="InterPro" id="IPR018202">
    <property type="entry name" value="Ser_caboxypep_ser_AS"/>
</dbReference>
<gene>
    <name evidence="9" type="ORF">B9G98_03910</name>
</gene>
<dbReference type="InterPro" id="IPR029058">
    <property type="entry name" value="AB_hydrolase_fold"/>
</dbReference>
<keyword evidence="4 7" id="KW-0732">Signal</keyword>
<dbReference type="PANTHER" id="PTHR11802:SF113">
    <property type="entry name" value="SERINE CARBOXYPEPTIDASE CTSA-4.1"/>
    <property type="match status" value="1"/>
</dbReference>
<evidence type="ECO:0000256" key="5">
    <source>
        <dbReference type="ARBA" id="ARBA00022801"/>
    </source>
</evidence>
<name>A0A2T0FMT7_9ASCO</name>
<dbReference type="STRING" id="45607.A0A2T0FMT7"/>